<accession>A0ABX5JDY2</accession>
<keyword evidence="2" id="KW-1185">Reference proteome</keyword>
<organism evidence="1 2">
    <name type="scientific">Arcobacter lacus</name>
    <dbReference type="NCBI Taxonomy" id="1912876"/>
    <lineage>
        <taxon>Bacteria</taxon>
        <taxon>Pseudomonadati</taxon>
        <taxon>Campylobacterota</taxon>
        <taxon>Epsilonproteobacteria</taxon>
        <taxon>Campylobacterales</taxon>
        <taxon>Arcobacteraceae</taxon>
        <taxon>Arcobacter</taxon>
    </lineage>
</organism>
<evidence type="ECO:0000313" key="1">
    <source>
        <dbReference type="EMBL" id="PUE64250.1"/>
    </source>
</evidence>
<evidence type="ECO:0000313" key="2">
    <source>
        <dbReference type="Proteomes" id="UP000251311"/>
    </source>
</evidence>
<reference evidence="1 2" key="1">
    <citation type="submission" date="2017-02" db="EMBL/GenBank/DDBJ databases">
        <title>Arcobacter lacus sp. nov., a new species isolated from reclaimed water.</title>
        <authorList>
            <person name="Figueras M.J."/>
            <person name="Perez-Cataluna A."/>
            <person name="Salas-Masso N."/>
        </authorList>
    </citation>
    <scope>NUCLEOTIDE SEQUENCE [LARGE SCALE GENOMIC DNA]</scope>
    <source>
        <strain evidence="1 2">RW43-9</strain>
    </source>
</reference>
<dbReference type="EMBL" id="MUXF01000024">
    <property type="protein sequence ID" value="PUE64250.1"/>
    <property type="molecule type" value="Genomic_DNA"/>
</dbReference>
<comment type="caution">
    <text evidence="1">The sequence shown here is derived from an EMBL/GenBank/DDBJ whole genome shotgun (WGS) entry which is preliminary data.</text>
</comment>
<dbReference type="RefSeq" id="WP_108528599.1">
    <property type="nucleotide sequence ID" value="NZ_MUXF01000024.1"/>
</dbReference>
<protein>
    <recommendedName>
        <fullName evidence="3">Restriction endonuclease</fullName>
    </recommendedName>
</protein>
<gene>
    <name evidence="1" type="ORF">B0175_11010</name>
</gene>
<evidence type="ECO:0008006" key="3">
    <source>
        <dbReference type="Google" id="ProtNLM"/>
    </source>
</evidence>
<dbReference type="Proteomes" id="UP000251311">
    <property type="component" value="Unassembled WGS sequence"/>
</dbReference>
<sequence length="221" mass="25595">MITNRDIEIFKFINSYGKTYIEVLAKTFFTNEQVARNRINSLAKQNLISYWNTNLMKPRRAIVLTADTKAMLEDEFEIKVKNVKLNRTTIQHNIIEQITQFHLSKIGSVERTTVSTHQDKLNHIPDFIFTNSNGNKINIEIELSKKSAPRYTKLMQDVAKDNPDAIIYILDSKTKIKSFASIMPKWQKLYFISIDELIKNINELGQIKPLAQEASLFESPI</sequence>
<name>A0ABX5JDY2_9BACT</name>
<proteinExistence type="predicted"/>